<evidence type="ECO:0000256" key="2">
    <source>
        <dbReference type="RuleBase" id="RU363072"/>
    </source>
</evidence>
<dbReference type="NCBIfam" id="NF033921">
    <property type="entry name" value="por_somb"/>
    <property type="match status" value="1"/>
</dbReference>
<dbReference type="InterPro" id="IPR018247">
    <property type="entry name" value="EF_Hand_1_Ca_BS"/>
</dbReference>
<dbReference type="EMBL" id="JYON01000005">
    <property type="protein sequence ID" value="KJH72537.1"/>
    <property type="molecule type" value="Genomic_DNA"/>
</dbReference>
<evidence type="ECO:0000256" key="1">
    <source>
        <dbReference type="ARBA" id="ARBA00008769"/>
    </source>
</evidence>
<dbReference type="Pfam" id="PF04966">
    <property type="entry name" value="OprB"/>
    <property type="match status" value="1"/>
</dbReference>
<dbReference type="PANTHER" id="PTHR43308">
    <property type="entry name" value="OUTER MEMBRANE PROTEIN ALPHA-RELATED"/>
    <property type="match status" value="1"/>
</dbReference>
<dbReference type="Proteomes" id="UP000032452">
    <property type="component" value="Unassembled WGS sequence"/>
</dbReference>
<comment type="caution">
    <text evidence="3">The sequence shown here is derived from an EMBL/GenBank/DDBJ whole genome shotgun (WGS) entry which is preliminary data.</text>
</comment>
<dbReference type="InterPro" id="IPR051465">
    <property type="entry name" value="Cell_Envelope_Struct_Comp"/>
</dbReference>
<dbReference type="GO" id="GO:0015288">
    <property type="term" value="F:porin activity"/>
    <property type="evidence" value="ECO:0007669"/>
    <property type="project" value="InterPro"/>
</dbReference>
<dbReference type="PROSITE" id="PS00018">
    <property type="entry name" value="EF_HAND_1"/>
    <property type="match status" value="1"/>
</dbReference>
<accession>A0A0D8ZVX0</accession>
<evidence type="ECO:0000313" key="3">
    <source>
        <dbReference type="EMBL" id="KJH72537.1"/>
    </source>
</evidence>
<dbReference type="GO" id="GO:0016020">
    <property type="term" value="C:membrane"/>
    <property type="evidence" value="ECO:0007669"/>
    <property type="project" value="InterPro"/>
</dbReference>
<sequence>MGNIICASWFGLSAILVVTNDAIANEREQRSVSQNRAVDLSHSLKAVAPLDNITPVFQLRNISVNDWQWQALKSLSQRYKVTLDFDGDRNLTRYEFAEQLNNILNQLNRLITIDISREELTILQRLQTEFAPELANLQKQRVEKLEQQVSQLEQQQFTTTTTLTGQALIAISSATGEEKADGSGEEVDENIILSDRVRLTLNTSFTGEDRLRVRLQANNFRGFAEATGTAMGRLGFEGDSENEFELTRVEYRFPVGDKATVYAGIVGSGLDDFSDTANALLDSSSQGAISRFGRRNPIYRQGSGTGVGLEYDLSEDISLQIGYVADEANEPESGIGGGAYGAIAQLYFEYSDRFELSLNYIRSYNNIDTGTGSQLANDPFDKLSDRISANSYGLSTSWRVSDNLNLSGWIGLTDATASDLPSNPNAEIFNYAIAFSFPDLGKEGSLAGIVIGQPPKVTSNDLGADFQDRDTSLHLEMFYRFPISDNISATPGLLVITNPDHDNNNNTLYVGTIRTVFEF</sequence>
<dbReference type="InterPro" id="IPR047684">
    <property type="entry name" value="Por_som-like"/>
</dbReference>
<dbReference type="SUPFAM" id="SSF56935">
    <property type="entry name" value="Porins"/>
    <property type="match status" value="1"/>
</dbReference>
<dbReference type="InterPro" id="IPR007049">
    <property type="entry name" value="Carb-sel_porin_OprB"/>
</dbReference>
<dbReference type="Gene3D" id="2.40.160.180">
    <property type="entry name" value="Carbohydrate-selective porin OprB"/>
    <property type="match status" value="1"/>
</dbReference>
<keyword evidence="4" id="KW-1185">Reference proteome</keyword>
<proteinExistence type="inferred from homology"/>
<name>A0A0D8ZVX0_9CYAN</name>
<reference evidence="3 4" key="1">
    <citation type="submission" date="2015-02" db="EMBL/GenBank/DDBJ databases">
        <title>Draft genome of a novel marine cyanobacterium (Chroococcales) isolated from South Atlantic Ocean.</title>
        <authorList>
            <person name="Rigonato J."/>
            <person name="Alvarenga D.O."/>
            <person name="Branco L.H."/>
            <person name="Varani A.M."/>
            <person name="Brandini F.P."/>
            <person name="Fiore M.F."/>
        </authorList>
    </citation>
    <scope>NUCLEOTIDE SEQUENCE [LARGE SCALE GENOMIC DNA]</scope>
    <source>
        <strain evidence="3 4">CENA595</strain>
    </source>
</reference>
<dbReference type="PANTHER" id="PTHR43308:SF1">
    <property type="entry name" value="OUTER MEMBRANE PROTEIN ALPHA"/>
    <property type="match status" value="1"/>
</dbReference>
<protein>
    <submittedName>
        <fullName evidence="3">Porin</fullName>
    </submittedName>
</protein>
<dbReference type="GO" id="GO:0008643">
    <property type="term" value="P:carbohydrate transport"/>
    <property type="evidence" value="ECO:0007669"/>
    <property type="project" value="InterPro"/>
</dbReference>
<dbReference type="InterPro" id="IPR038673">
    <property type="entry name" value="OprB_sf"/>
</dbReference>
<dbReference type="AlphaFoldDB" id="A0A0D8ZVX0"/>
<organism evidence="3 4">
    <name type="scientific">Aliterella atlantica CENA595</name>
    <dbReference type="NCBI Taxonomy" id="1618023"/>
    <lineage>
        <taxon>Bacteria</taxon>
        <taxon>Bacillati</taxon>
        <taxon>Cyanobacteriota</taxon>
        <taxon>Cyanophyceae</taxon>
        <taxon>Chroococcidiopsidales</taxon>
        <taxon>Aliterellaceae</taxon>
        <taxon>Aliterella</taxon>
    </lineage>
</organism>
<comment type="similarity">
    <text evidence="1 2">Belongs to the OprB family.</text>
</comment>
<evidence type="ECO:0000313" key="4">
    <source>
        <dbReference type="Proteomes" id="UP000032452"/>
    </source>
</evidence>
<gene>
    <name evidence="3" type="ORF">UH38_06800</name>
</gene>
<dbReference type="STRING" id="1618023.UH38_06800"/>